<protein>
    <recommendedName>
        <fullName evidence="1">Zinc finger CGNR domain-containing protein</fullName>
    </recommendedName>
</protein>
<keyword evidence="3" id="KW-1185">Reference proteome</keyword>
<name>A0ABY5MK61_9HYPH</name>
<dbReference type="RefSeq" id="WP_338530098.1">
    <property type="nucleotide sequence ID" value="NZ_CP030941.1"/>
</dbReference>
<gene>
    <name evidence="2" type="ORF">NTH_02283</name>
</gene>
<dbReference type="InterPro" id="IPR023286">
    <property type="entry name" value="ABATE_dom_sf"/>
</dbReference>
<dbReference type="SUPFAM" id="SSF160904">
    <property type="entry name" value="Jann2411-like"/>
    <property type="match status" value="1"/>
</dbReference>
<dbReference type="Gene3D" id="1.10.3300.10">
    <property type="entry name" value="Jann2411-like domain"/>
    <property type="match status" value="1"/>
</dbReference>
<dbReference type="EMBL" id="CP030941">
    <property type="protein sequence ID" value="UUP17807.1"/>
    <property type="molecule type" value="Genomic_DNA"/>
</dbReference>
<accession>A0ABY5MK61</accession>
<evidence type="ECO:0000259" key="1">
    <source>
        <dbReference type="Pfam" id="PF11706"/>
    </source>
</evidence>
<dbReference type="PANTHER" id="PTHR35525:SF3">
    <property type="entry name" value="BLL6575 PROTEIN"/>
    <property type="match status" value="1"/>
</dbReference>
<organism evidence="2 3">
    <name type="scientific">Nitratireductor thuwali</name>
    <dbReference type="NCBI Taxonomy" id="2267699"/>
    <lineage>
        <taxon>Bacteria</taxon>
        <taxon>Pseudomonadati</taxon>
        <taxon>Pseudomonadota</taxon>
        <taxon>Alphaproteobacteria</taxon>
        <taxon>Hyphomicrobiales</taxon>
        <taxon>Phyllobacteriaceae</taxon>
        <taxon>Nitratireductor</taxon>
    </lineage>
</organism>
<dbReference type="PANTHER" id="PTHR35525">
    <property type="entry name" value="BLL6575 PROTEIN"/>
    <property type="match status" value="1"/>
</dbReference>
<sequence>MTSIPDLRLVGGRLCLDFLNTADWDGSAIAAEHIGTLADLRAWMGRVGLSRTADPKADANVLERVMAFRQDLRAVFLKVVAGEELDEADAALLNGAFGHCWRANPMVVSHGALAFAHSDEVGPGLQLPVLISAVELLTSPDRQRVKRCPGDRCGWLFVDQSRNGQRRWCSMETCGNREKARAHYARTRG</sequence>
<dbReference type="InterPro" id="IPR021005">
    <property type="entry name" value="Znf_CGNR"/>
</dbReference>
<feature type="domain" description="Zinc finger CGNR" evidence="1">
    <location>
        <begin position="144"/>
        <end position="186"/>
    </location>
</feature>
<dbReference type="InterPro" id="IPR010852">
    <property type="entry name" value="ABATE"/>
</dbReference>
<reference evidence="2 3" key="1">
    <citation type="submission" date="2018-07" db="EMBL/GenBank/DDBJ databases">
        <title>Genome sequence of Nitratireductor thuwali#1536.</title>
        <authorList>
            <person name="Michoud G."/>
            <person name="Merlino G."/>
            <person name="Sefrji F.O."/>
            <person name="Daffonchio D."/>
        </authorList>
    </citation>
    <scope>NUCLEOTIDE SEQUENCE [LARGE SCALE GENOMIC DNA]</scope>
    <source>
        <strain evidence="3">Nit1536</strain>
    </source>
</reference>
<evidence type="ECO:0000313" key="3">
    <source>
        <dbReference type="Proteomes" id="UP001342418"/>
    </source>
</evidence>
<dbReference type="Pfam" id="PF07336">
    <property type="entry name" value="ABATE"/>
    <property type="match status" value="1"/>
</dbReference>
<dbReference type="Pfam" id="PF11706">
    <property type="entry name" value="zf-CGNR"/>
    <property type="match status" value="1"/>
</dbReference>
<proteinExistence type="predicted"/>
<evidence type="ECO:0000313" key="2">
    <source>
        <dbReference type="EMBL" id="UUP17807.1"/>
    </source>
</evidence>
<dbReference type="Proteomes" id="UP001342418">
    <property type="component" value="Chromosome"/>
</dbReference>